<comment type="caution">
    <text evidence="1">The sequence shown here is derived from an EMBL/GenBank/DDBJ whole genome shotgun (WGS) entry which is preliminary data.</text>
</comment>
<evidence type="ECO:0000313" key="1">
    <source>
        <dbReference type="EMBL" id="MFC4753923.1"/>
    </source>
</evidence>
<dbReference type="Proteomes" id="UP001595836">
    <property type="component" value="Unassembled WGS sequence"/>
</dbReference>
<dbReference type="Gene3D" id="3.30.70.100">
    <property type="match status" value="1"/>
</dbReference>
<accession>A0ABV9PQF8</accession>
<gene>
    <name evidence="1" type="ORF">ACFO7U_03900</name>
</gene>
<proteinExistence type="predicted"/>
<keyword evidence="2" id="KW-1185">Reference proteome</keyword>
<evidence type="ECO:0000313" key="2">
    <source>
        <dbReference type="Proteomes" id="UP001595836"/>
    </source>
</evidence>
<dbReference type="SUPFAM" id="SSF54909">
    <property type="entry name" value="Dimeric alpha+beta barrel"/>
    <property type="match status" value="1"/>
</dbReference>
<dbReference type="EMBL" id="JBHSHP010000008">
    <property type="protein sequence ID" value="MFC4753923.1"/>
    <property type="molecule type" value="Genomic_DNA"/>
</dbReference>
<protein>
    <recommendedName>
        <fullName evidence="3">EthD domain-containing protein</fullName>
    </recommendedName>
</protein>
<dbReference type="InterPro" id="IPR011008">
    <property type="entry name" value="Dimeric_a/b-barrel"/>
</dbReference>
<reference evidence="2" key="1">
    <citation type="journal article" date="2019" name="Int. J. Syst. Evol. Microbiol.">
        <title>The Global Catalogue of Microorganisms (GCM) 10K type strain sequencing project: providing services to taxonomists for standard genome sequencing and annotation.</title>
        <authorList>
            <consortium name="The Broad Institute Genomics Platform"/>
            <consortium name="The Broad Institute Genome Sequencing Center for Infectious Disease"/>
            <person name="Wu L."/>
            <person name="Ma J."/>
        </authorList>
    </citation>
    <scope>NUCLEOTIDE SEQUENCE [LARGE SCALE GENOMIC DNA]</scope>
    <source>
        <strain evidence="2">JCM 11882</strain>
    </source>
</reference>
<organism evidence="1 2">
    <name type="scientific">Dietzia aurantiaca</name>
    <dbReference type="NCBI Taxonomy" id="983873"/>
    <lineage>
        <taxon>Bacteria</taxon>
        <taxon>Bacillati</taxon>
        <taxon>Actinomycetota</taxon>
        <taxon>Actinomycetes</taxon>
        <taxon>Mycobacteriales</taxon>
        <taxon>Dietziaceae</taxon>
        <taxon>Dietzia</taxon>
    </lineage>
</organism>
<evidence type="ECO:0008006" key="3">
    <source>
        <dbReference type="Google" id="ProtNLM"/>
    </source>
</evidence>
<dbReference type="RefSeq" id="WP_344988569.1">
    <property type="nucleotide sequence ID" value="NZ_BAABCD010000005.1"/>
</dbReference>
<sequence length="271" mass="29154">MDTLFAVVWSDAEDTVPGAGSATETPSDAGTASPARVRAEIAEAVAEPLANLGVARYVVNVRDAEVEGALIDVRVTPRRLVAAVRARVPVASAAGCADLLHALRRLGPVSAWSVTASEVLPVIESTTVAEPLPPEGVRCEGMANIAFLRRPERIPGEEWLRTWLDDHTTVAVDTQSTTGYTQHVVVRALTDDAPEIDGIVEEIFPIAAVSDLGVFFDAPGDEARMAENMRTMTASTSRFLDEGTVDAVPTGRYEMEVRRPGIRQPGRERER</sequence>
<name>A0ABV9PQF8_9ACTN</name>